<feature type="chain" id="PRO_5043539723" evidence="1">
    <location>
        <begin position="33"/>
        <end position="149"/>
    </location>
</feature>
<evidence type="ECO:0000313" key="3">
    <source>
        <dbReference type="Proteomes" id="UP001454036"/>
    </source>
</evidence>
<dbReference type="AlphaFoldDB" id="A0AAV3RFT5"/>
<keyword evidence="3" id="KW-1185">Reference proteome</keyword>
<name>A0AAV3RFT5_LITER</name>
<accession>A0AAV3RFT5</accession>
<protein>
    <submittedName>
        <fullName evidence="2">Uncharacterized protein</fullName>
    </submittedName>
</protein>
<keyword evidence="1" id="KW-0732">Signal</keyword>
<sequence>MYRRGFTQLLKEVLVMFHLLRLLMLQVERLLGENPRGGDIVMPSVVDIRADIVDMPNFENLSDDVVPIVEDTSKDLTEEVPRVGENVFPLVTDIMPINDPIVKNVKTNVNETMPSTDNTCDEAVGCLIQGQNYVLVKVLMIPWMLLRLK</sequence>
<evidence type="ECO:0000313" key="2">
    <source>
        <dbReference type="EMBL" id="GAA0173990.1"/>
    </source>
</evidence>
<reference evidence="2 3" key="1">
    <citation type="submission" date="2024-01" db="EMBL/GenBank/DDBJ databases">
        <title>The complete chloroplast genome sequence of Lithospermum erythrorhizon: insights into the phylogenetic relationship among Boraginaceae species and the maternal lineages of purple gromwells.</title>
        <authorList>
            <person name="Okada T."/>
            <person name="Watanabe K."/>
        </authorList>
    </citation>
    <scope>NUCLEOTIDE SEQUENCE [LARGE SCALE GENOMIC DNA]</scope>
</reference>
<dbReference type="Proteomes" id="UP001454036">
    <property type="component" value="Unassembled WGS sequence"/>
</dbReference>
<gene>
    <name evidence="2" type="ORF">LIER_27477</name>
</gene>
<evidence type="ECO:0000256" key="1">
    <source>
        <dbReference type="SAM" id="SignalP"/>
    </source>
</evidence>
<organism evidence="2 3">
    <name type="scientific">Lithospermum erythrorhizon</name>
    <name type="common">Purple gromwell</name>
    <name type="synonym">Lithospermum officinale var. erythrorhizon</name>
    <dbReference type="NCBI Taxonomy" id="34254"/>
    <lineage>
        <taxon>Eukaryota</taxon>
        <taxon>Viridiplantae</taxon>
        <taxon>Streptophyta</taxon>
        <taxon>Embryophyta</taxon>
        <taxon>Tracheophyta</taxon>
        <taxon>Spermatophyta</taxon>
        <taxon>Magnoliopsida</taxon>
        <taxon>eudicotyledons</taxon>
        <taxon>Gunneridae</taxon>
        <taxon>Pentapetalae</taxon>
        <taxon>asterids</taxon>
        <taxon>lamiids</taxon>
        <taxon>Boraginales</taxon>
        <taxon>Boraginaceae</taxon>
        <taxon>Boraginoideae</taxon>
        <taxon>Lithospermeae</taxon>
        <taxon>Lithospermum</taxon>
    </lineage>
</organism>
<comment type="caution">
    <text evidence="2">The sequence shown here is derived from an EMBL/GenBank/DDBJ whole genome shotgun (WGS) entry which is preliminary data.</text>
</comment>
<feature type="signal peptide" evidence="1">
    <location>
        <begin position="1"/>
        <end position="32"/>
    </location>
</feature>
<proteinExistence type="predicted"/>
<dbReference type="EMBL" id="BAABME010008859">
    <property type="protein sequence ID" value="GAA0173990.1"/>
    <property type="molecule type" value="Genomic_DNA"/>
</dbReference>